<dbReference type="InterPro" id="IPR027417">
    <property type="entry name" value="P-loop_NTPase"/>
</dbReference>
<accession>A0A9X1HPU9</accession>
<proteinExistence type="inferred from homology"/>
<dbReference type="InterPro" id="IPR005129">
    <property type="entry name" value="GTPase_ArgK"/>
</dbReference>
<evidence type="ECO:0000313" key="3">
    <source>
        <dbReference type="Proteomes" id="UP001139409"/>
    </source>
</evidence>
<dbReference type="Pfam" id="PF03308">
    <property type="entry name" value="MeaB"/>
    <property type="match status" value="1"/>
</dbReference>
<evidence type="ECO:0000256" key="1">
    <source>
        <dbReference type="ARBA" id="ARBA00009625"/>
    </source>
</evidence>
<name>A0A9X1HPU9_9BACT</name>
<comment type="caution">
    <text evidence="2">The sequence shown here is derived from an EMBL/GenBank/DDBJ whole genome shotgun (WGS) entry which is preliminary data.</text>
</comment>
<dbReference type="CDD" id="cd03114">
    <property type="entry name" value="MMAA-like"/>
    <property type="match status" value="1"/>
</dbReference>
<keyword evidence="3" id="KW-1185">Reference proteome</keyword>
<dbReference type="GO" id="GO:0003924">
    <property type="term" value="F:GTPase activity"/>
    <property type="evidence" value="ECO:0007669"/>
    <property type="project" value="InterPro"/>
</dbReference>
<dbReference type="EC" id="3.6.5.-" evidence="2"/>
<dbReference type="PANTHER" id="PTHR23408:SF3">
    <property type="entry name" value="METHYLMALONIC ACIDURIA TYPE A PROTEIN, MITOCHONDRIAL"/>
    <property type="match status" value="1"/>
</dbReference>
<dbReference type="Proteomes" id="UP001139409">
    <property type="component" value="Unassembled WGS sequence"/>
</dbReference>
<dbReference type="Gene3D" id="1.10.287.130">
    <property type="match status" value="1"/>
</dbReference>
<dbReference type="Gene3D" id="3.40.50.300">
    <property type="entry name" value="P-loop containing nucleotide triphosphate hydrolases"/>
    <property type="match status" value="1"/>
</dbReference>
<comment type="similarity">
    <text evidence="1">Belongs to the SIMIBI class G3E GTPase family. ArgK/MeaB subfamily.</text>
</comment>
<dbReference type="EMBL" id="JAIXNE010000001">
    <property type="protein sequence ID" value="MCA6074129.1"/>
    <property type="molecule type" value="Genomic_DNA"/>
</dbReference>
<protein>
    <submittedName>
        <fullName evidence="2">Methylmalonyl Co-A mutase-associated GTPase MeaB</fullName>
        <ecNumber evidence="2">3.6.5.-</ecNumber>
    </submittedName>
</protein>
<evidence type="ECO:0000313" key="2">
    <source>
        <dbReference type="EMBL" id="MCA6074129.1"/>
    </source>
</evidence>
<dbReference type="NCBIfam" id="TIGR00750">
    <property type="entry name" value="lao"/>
    <property type="match status" value="1"/>
</dbReference>
<dbReference type="SUPFAM" id="SSF52540">
    <property type="entry name" value="P-loop containing nucleoside triphosphate hydrolases"/>
    <property type="match status" value="1"/>
</dbReference>
<organism evidence="2 3">
    <name type="scientific">Fulvivirga sedimenti</name>
    <dbReference type="NCBI Taxonomy" id="2879465"/>
    <lineage>
        <taxon>Bacteria</taxon>
        <taxon>Pseudomonadati</taxon>
        <taxon>Bacteroidota</taxon>
        <taxon>Cytophagia</taxon>
        <taxon>Cytophagales</taxon>
        <taxon>Fulvivirgaceae</taxon>
        <taxon>Fulvivirga</taxon>
    </lineage>
</organism>
<dbReference type="Gene3D" id="1.20.5.170">
    <property type="match status" value="1"/>
</dbReference>
<dbReference type="NCBIfam" id="NF006958">
    <property type="entry name" value="PRK09435.1"/>
    <property type="match status" value="1"/>
</dbReference>
<dbReference type="GO" id="GO:0005737">
    <property type="term" value="C:cytoplasm"/>
    <property type="evidence" value="ECO:0007669"/>
    <property type="project" value="TreeGrafter"/>
</dbReference>
<dbReference type="GO" id="GO:0005525">
    <property type="term" value="F:GTP binding"/>
    <property type="evidence" value="ECO:0007669"/>
    <property type="project" value="InterPro"/>
</dbReference>
<reference evidence="2" key="1">
    <citation type="submission" date="2021-09" db="EMBL/GenBank/DDBJ databases">
        <title>Fulvivirga sp. isolated from coastal sediment.</title>
        <authorList>
            <person name="Yu H."/>
        </authorList>
    </citation>
    <scope>NUCLEOTIDE SEQUENCE</scope>
    <source>
        <strain evidence="2">1062</strain>
    </source>
</reference>
<dbReference type="AlphaFoldDB" id="A0A9X1HPU9"/>
<gene>
    <name evidence="2" type="primary">meaB</name>
    <name evidence="2" type="ORF">LDX50_04580</name>
</gene>
<keyword evidence="2" id="KW-0378">Hydrolase</keyword>
<sequence length="331" mass="36155">MPAKFSRLSADDYFNGIRAGDRMILSRAITLVESTLLTDKAISDDLLERILPFTGQARRIGITGVPGVGKSTFIERFGQLLVREGEKLAILTIDPTSSKSHGSILGDKTRMDVLSKLEEVYIRPSAAGSALGGVANATREAMLLCEAAGFTTILIETVGVGQSETSVRNMVDFFLLLMLAGAGDELQGIKKGIMEMADAIAITKSDGANIQESEKARISYQNALHLFPPDESGWITEVLTTSALDGAGFEEIIGVINRYYEHMESSGRLSALRNHQKIQWLNDLIDYLQRRQFLATPGMKEALKLQEQAVLKGTTSPYKAARTLVELAWNV</sequence>
<dbReference type="PANTHER" id="PTHR23408">
    <property type="entry name" value="METHYLMALONYL-COA MUTASE"/>
    <property type="match status" value="1"/>
</dbReference>